<feature type="domain" description="DAGKc" evidence="9">
    <location>
        <begin position="1"/>
        <end position="126"/>
    </location>
</feature>
<dbReference type="GO" id="GO:0005524">
    <property type="term" value="F:ATP binding"/>
    <property type="evidence" value="ECO:0007669"/>
    <property type="project" value="InterPro"/>
</dbReference>
<dbReference type="InterPro" id="IPR005218">
    <property type="entry name" value="Diacylglycerol/lipid_kinase"/>
</dbReference>
<dbReference type="InterPro" id="IPR017438">
    <property type="entry name" value="ATP-NAD_kinase_N"/>
</dbReference>
<dbReference type="NCBIfam" id="TIGR00147">
    <property type="entry name" value="YegS/Rv2252/BmrU family lipid kinase"/>
    <property type="match status" value="1"/>
</dbReference>
<evidence type="ECO:0000256" key="4">
    <source>
        <dbReference type="ARBA" id="ARBA00022723"/>
    </source>
</evidence>
<dbReference type="SUPFAM" id="SSF111331">
    <property type="entry name" value="NAD kinase/diacylglycerol kinase-like"/>
    <property type="match status" value="1"/>
</dbReference>
<gene>
    <name evidence="10" type="ORF">EDC19_1927</name>
</gene>
<evidence type="ECO:0000256" key="8">
    <source>
        <dbReference type="ARBA" id="ARBA00023264"/>
    </source>
</evidence>
<evidence type="ECO:0000256" key="1">
    <source>
        <dbReference type="ARBA" id="ARBA00001946"/>
    </source>
</evidence>
<keyword evidence="8" id="KW-1208">Phospholipid metabolism</keyword>
<dbReference type="Proteomes" id="UP000294545">
    <property type="component" value="Unassembled WGS sequence"/>
</dbReference>
<sequence>MLIFNPKAGKMQAKNNLFTLIDLFTKNNYEITTFPTQYSRHAVTIVKEKASHFDIIICCGGDGTLNEVVSGLMQQPSKVLLGYIPTGTTNDLATSLNISKDIYEAANDIINGKAYLYDIGSLNDKFFTYIAAFGAFTKVPYTTPQKFKNAVGRLSYFLEGVKHLTEIKSYHLKIECDDQVIEDDFVFGSITNSTSIAGFLKLNSDDVILNDGLFEVLLIKSSNNPIDLTNIVMGLLKQNYDKKKVLFFRTGNIKITSLVEIPWCLDGENSGEKKQVQITNITKSITFMLNK</sequence>
<dbReference type="EMBL" id="SMGQ01000013">
    <property type="protein sequence ID" value="TCK92772.1"/>
    <property type="molecule type" value="Genomic_DNA"/>
</dbReference>
<dbReference type="AlphaFoldDB" id="A0A4R1MLN1"/>
<comment type="caution">
    <text evidence="10">The sequence shown here is derived from an EMBL/GenBank/DDBJ whole genome shotgun (WGS) entry which is preliminary data.</text>
</comment>
<organism evidence="10 11">
    <name type="scientific">Natranaerovirga hydrolytica</name>
    <dbReference type="NCBI Taxonomy" id="680378"/>
    <lineage>
        <taxon>Bacteria</taxon>
        <taxon>Bacillati</taxon>
        <taxon>Bacillota</taxon>
        <taxon>Clostridia</taxon>
        <taxon>Lachnospirales</taxon>
        <taxon>Natranaerovirgaceae</taxon>
        <taxon>Natranaerovirga</taxon>
    </lineage>
</organism>
<reference evidence="10 11" key="1">
    <citation type="submission" date="2019-03" db="EMBL/GenBank/DDBJ databases">
        <title>Genomic Encyclopedia of Type Strains, Phase IV (KMG-IV): sequencing the most valuable type-strain genomes for metagenomic binning, comparative biology and taxonomic classification.</title>
        <authorList>
            <person name="Goeker M."/>
        </authorList>
    </citation>
    <scope>NUCLEOTIDE SEQUENCE [LARGE SCALE GENOMIC DNA]</scope>
    <source>
        <strain evidence="10 11">DSM 24176</strain>
    </source>
</reference>
<dbReference type="Gene3D" id="2.60.200.40">
    <property type="match status" value="1"/>
</dbReference>
<evidence type="ECO:0000256" key="3">
    <source>
        <dbReference type="ARBA" id="ARBA00022516"/>
    </source>
</evidence>
<comment type="cofactor">
    <cofactor evidence="1">
        <name>Mg(2+)</name>
        <dbReference type="ChEBI" id="CHEBI:18420"/>
    </cofactor>
</comment>
<evidence type="ECO:0000256" key="2">
    <source>
        <dbReference type="ARBA" id="ARBA00005983"/>
    </source>
</evidence>
<evidence type="ECO:0000256" key="5">
    <source>
        <dbReference type="ARBA" id="ARBA00022842"/>
    </source>
</evidence>
<dbReference type="Pfam" id="PF00781">
    <property type="entry name" value="DAGK_cat"/>
    <property type="match status" value="1"/>
</dbReference>
<dbReference type="PANTHER" id="PTHR12358:SF106">
    <property type="entry name" value="LIPID KINASE YEGS"/>
    <property type="match status" value="1"/>
</dbReference>
<dbReference type="Gene3D" id="3.40.50.10330">
    <property type="entry name" value="Probable inorganic polyphosphate/atp-NAD kinase, domain 1"/>
    <property type="match status" value="1"/>
</dbReference>
<name>A0A4R1MLN1_9FIRM</name>
<evidence type="ECO:0000313" key="10">
    <source>
        <dbReference type="EMBL" id="TCK92772.1"/>
    </source>
</evidence>
<dbReference type="GO" id="GO:0004143">
    <property type="term" value="F:ATP-dependent diacylglycerol kinase activity"/>
    <property type="evidence" value="ECO:0007669"/>
    <property type="project" value="TreeGrafter"/>
</dbReference>
<dbReference type="InterPro" id="IPR016064">
    <property type="entry name" value="NAD/diacylglycerol_kinase_sf"/>
</dbReference>
<evidence type="ECO:0000256" key="7">
    <source>
        <dbReference type="ARBA" id="ARBA00023209"/>
    </source>
</evidence>
<dbReference type="PANTHER" id="PTHR12358">
    <property type="entry name" value="SPHINGOSINE KINASE"/>
    <property type="match status" value="1"/>
</dbReference>
<accession>A0A4R1MLN1</accession>
<evidence type="ECO:0000259" key="9">
    <source>
        <dbReference type="PROSITE" id="PS50146"/>
    </source>
</evidence>
<keyword evidence="6" id="KW-0443">Lipid metabolism</keyword>
<dbReference type="InterPro" id="IPR001206">
    <property type="entry name" value="Diacylglycerol_kinase_cat_dom"/>
</dbReference>
<dbReference type="PROSITE" id="PS50146">
    <property type="entry name" value="DAGK"/>
    <property type="match status" value="1"/>
</dbReference>
<keyword evidence="4" id="KW-0479">Metal-binding</keyword>
<dbReference type="SMART" id="SM00046">
    <property type="entry name" value="DAGKc"/>
    <property type="match status" value="1"/>
</dbReference>
<dbReference type="GO" id="GO:0008654">
    <property type="term" value="P:phospholipid biosynthetic process"/>
    <property type="evidence" value="ECO:0007669"/>
    <property type="project" value="UniProtKB-KW"/>
</dbReference>
<dbReference type="GO" id="GO:0046872">
    <property type="term" value="F:metal ion binding"/>
    <property type="evidence" value="ECO:0007669"/>
    <property type="project" value="UniProtKB-KW"/>
</dbReference>
<keyword evidence="10" id="KW-0418">Kinase</keyword>
<keyword evidence="5" id="KW-0460">Magnesium</keyword>
<proteinExistence type="inferred from homology"/>
<dbReference type="GO" id="GO:0005886">
    <property type="term" value="C:plasma membrane"/>
    <property type="evidence" value="ECO:0007669"/>
    <property type="project" value="TreeGrafter"/>
</dbReference>
<keyword evidence="11" id="KW-1185">Reference proteome</keyword>
<keyword evidence="7" id="KW-0594">Phospholipid biosynthesis</keyword>
<keyword evidence="10" id="KW-0808">Transferase</keyword>
<evidence type="ECO:0000313" key="11">
    <source>
        <dbReference type="Proteomes" id="UP000294545"/>
    </source>
</evidence>
<protein>
    <submittedName>
        <fullName evidence="10">YegS/Rv2252/BmrU family lipid kinase</fullName>
    </submittedName>
</protein>
<comment type="similarity">
    <text evidence="2">Belongs to the diacylglycerol/lipid kinase family.</text>
</comment>
<keyword evidence="3" id="KW-0444">Lipid biosynthesis</keyword>
<dbReference type="InterPro" id="IPR050187">
    <property type="entry name" value="Lipid_Phosphate_FormReg"/>
</dbReference>
<evidence type="ECO:0000256" key="6">
    <source>
        <dbReference type="ARBA" id="ARBA00023098"/>
    </source>
</evidence>